<keyword evidence="2" id="KW-0813">Transport</keyword>
<accession>A0A9D2GFX2</accession>
<dbReference type="AlphaFoldDB" id="A0A9D2GFX2"/>
<feature type="transmembrane region" description="Helical" evidence="8">
    <location>
        <begin position="291"/>
        <end position="311"/>
    </location>
</feature>
<name>A0A9D2GFX2_9FIRM</name>
<organism evidence="9 10">
    <name type="scientific">Candidatus Lachnoclostridium stercorigallinarum</name>
    <dbReference type="NCBI Taxonomy" id="2838634"/>
    <lineage>
        <taxon>Bacteria</taxon>
        <taxon>Bacillati</taxon>
        <taxon>Bacillota</taxon>
        <taxon>Clostridia</taxon>
        <taxon>Lachnospirales</taxon>
        <taxon>Lachnospiraceae</taxon>
    </lineage>
</organism>
<dbReference type="EMBL" id="DXBC01000023">
    <property type="protein sequence ID" value="HIZ78423.1"/>
    <property type="molecule type" value="Genomic_DNA"/>
</dbReference>
<dbReference type="Pfam" id="PF02653">
    <property type="entry name" value="BPD_transp_2"/>
    <property type="match status" value="1"/>
</dbReference>
<keyword evidence="4" id="KW-0997">Cell inner membrane</keyword>
<feature type="transmembrane region" description="Helical" evidence="8">
    <location>
        <begin position="91"/>
        <end position="118"/>
    </location>
</feature>
<protein>
    <submittedName>
        <fullName evidence="9">ABC transporter permease</fullName>
    </submittedName>
</protein>
<sequence>MKGKELLIKYSRVAILVLIFAGAAIISPNFLRPSNLLNVARQSSMLLIMSLGMTCAMLLGRGVDMSVGATLSLTSCVAAGFLRTNDSAGSVIFGILLAVALGMLVGTVNGLLVSFLHLPAMLVTYGVREIIRSLAYFYMNGDVVSGFHSSVMFMGSGFVFGVIPTQIIIALILTVATAWMLKHTRVGRELYVVGANPSAARFSGLKVEKSVILGFALSGALAALAGIIYLGRLGAAEAEIGNDFHFQCVSAVAIGGISFAGGAGSAWGAVIGALILNILINEMNLLGISSYWQGTVNGVIIIIAVLLDYMVSRKKTK</sequence>
<evidence type="ECO:0000313" key="10">
    <source>
        <dbReference type="Proteomes" id="UP000824101"/>
    </source>
</evidence>
<feature type="transmembrane region" description="Helical" evidence="8">
    <location>
        <begin position="158"/>
        <end position="181"/>
    </location>
</feature>
<comment type="caution">
    <text evidence="9">The sequence shown here is derived from an EMBL/GenBank/DDBJ whole genome shotgun (WGS) entry which is preliminary data.</text>
</comment>
<evidence type="ECO:0000256" key="1">
    <source>
        <dbReference type="ARBA" id="ARBA00004651"/>
    </source>
</evidence>
<evidence type="ECO:0000256" key="2">
    <source>
        <dbReference type="ARBA" id="ARBA00022448"/>
    </source>
</evidence>
<feature type="transmembrane region" description="Helical" evidence="8">
    <location>
        <begin position="251"/>
        <end position="279"/>
    </location>
</feature>
<feature type="transmembrane region" description="Helical" evidence="8">
    <location>
        <begin position="43"/>
        <end position="60"/>
    </location>
</feature>
<dbReference type="GO" id="GO:0005886">
    <property type="term" value="C:plasma membrane"/>
    <property type="evidence" value="ECO:0007669"/>
    <property type="project" value="UniProtKB-SubCell"/>
</dbReference>
<reference evidence="9" key="2">
    <citation type="submission" date="2021-04" db="EMBL/GenBank/DDBJ databases">
        <authorList>
            <person name="Gilroy R."/>
        </authorList>
    </citation>
    <scope>NUCLEOTIDE SEQUENCE</scope>
    <source>
        <strain evidence="9">ChiBcec1-1093</strain>
    </source>
</reference>
<reference evidence="9" key="1">
    <citation type="journal article" date="2021" name="PeerJ">
        <title>Extensive microbial diversity within the chicken gut microbiome revealed by metagenomics and culture.</title>
        <authorList>
            <person name="Gilroy R."/>
            <person name="Ravi A."/>
            <person name="Getino M."/>
            <person name="Pursley I."/>
            <person name="Horton D.L."/>
            <person name="Alikhan N.F."/>
            <person name="Baker D."/>
            <person name="Gharbi K."/>
            <person name="Hall N."/>
            <person name="Watson M."/>
            <person name="Adriaenssens E.M."/>
            <person name="Foster-Nyarko E."/>
            <person name="Jarju S."/>
            <person name="Secka A."/>
            <person name="Antonio M."/>
            <person name="Oren A."/>
            <person name="Chaudhuri R.R."/>
            <person name="La Ragione R."/>
            <person name="Hildebrand F."/>
            <person name="Pallen M.J."/>
        </authorList>
    </citation>
    <scope>NUCLEOTIDE SEQUENCE</scope>
    <source>
        <strain evidence="9">ChiBcec1-1093</strain>
    </source>
</reference>
<feature type="transmembrane region" description="Helical" evidence="8">
    <location>
        <begin position="12"/>
        <end position="31"/>
    </location>
</feature>
<evidence type="ECO:0000256" key="3">
    <source>
        <dbReference type="ARBA" id="ARBA00022475"/>
    </source>
</evidence>
<evidence type="ECO:0000256" key="7">
    <source>
        <dbReference type="ARBA" id="ARBA00023136"/>
    </source>
</evidence>
<evidence type="ECO:0000256" key="8">
    <source>
        <dbReference type="SAM" id="Phobius"/>
    </source>
</evidence>
<dbReference type="PANTHER" id="PTHR32196:SF21">
    <property type="entry name" value="ABC TRANSPORTER PERMEASE PROTEIN YPHD-RELATED"/>
    <property type="match status" value="1"/>
</dbReference>
<dbReference type="CDD" id="cd06579">
    <property type="entry name" value="TM_PBP1_transp_AraH_like"/>
    <property type="match status" value="1"/>
</dbReference>
<keyword evidence="3" id="KW-1003">Cell membrane</keyword>
<evidence type="ECO:0000256" key="6">
    <source>
        <dbReference type="ARBA" id="ARBA00022989"/>
    </source>
</evidence>
<evidence type="ECO:0000256" key="5">
    <source>
        <dbReference type="ARBA" id="ARBA00022692"/>
    </source>
</evidence>
<proteinExistence type="predicted"/>
<keyword evidence="5 8" id="KW-0812">Transmembrane</keyword>
<dbReference type="GO" id="GO:0022857">
    <property type="term" value="F:transmembrane transporter activity"/>
    <property type="evidence" value="ECO:0007669"/>
    <property type="project" value="InterPro"/>
</dbReference>
<evidence type="ECO:0000256" key="4">
    <source>
        <dbReference type="ARBA" id="ARBA00022519"/>
    </source>
</evidence>
<dbReference type="Proteomes" id="UP000824101">
    <property type="component" value="Unassembled WGS sequence"/>
</dbReference>
<feature type="transmembrane region" description="Helical" evidence="8">
    <location>
        <begin position="211"/>
        <end position="230"/>
    </location>
</feature>
<gene>
    <name evidence="9" type="ORF">IAA17_01335</name>
</gene>
<keyword evidence="7 8" id="KW-0472">Membrane</keyword>
<dbReference type="PANTHER" id="PTHR32196">
    <property type="entry name" value="ABC TRANSPORTER PERMEASE PROTEIN YPHD-RELATED-RELATED"/>
    <property type="match status" value="1"/>
</dbReference>
<keyword evidence="6 8" id="KW-1133">Transmembrane helix</keyword>
<evidence type="ECO:0000313" key="9">
    <source>
        <dbReference type="EMBL" id="HIZ78423.1"/>
    </source>
</evidence>
<dbReference type="InterPro" id="IPR001851">
    <property type="entry name" value="ABC_transp_permease"/>
</dbReference>
<comment type="subcellular location">
    <subcellularLocation>
        <location evidence="1">Cell membrane</location>
        <topology evidence="1">Multi-pass membrane protein</topology>
    </subcellularLocation>
</comment>